<evidence type="ECO:0000313" key="2">
    <source>
        <dbReference type="Proteomes" id="UP000553632"/>
    </source>
</evidence>
<proteinExistence type="predicted"/>
<protein>
    <submittedName>
        <fullName evidence="1">Uncharacterized protein</fullName>
    </submittedName>
</protein>
<organism evidence="1 2">
    <name type="scientific">Perkinsus olseni</name>
    <name type="common">Perkinsus atlanticus</name>
    <dbReference type="NCBI Taxonomy" id="32597"/>
    <lineage>
        <taxon>Eukaryota</taxon>
        <taxon>Sar</taxon>
        <taxon>Alveolata</taxon>
        <taxon>Perkinsozoa</taxon>
        <taxon>Perkinsea</taxon>
        <taxon>Perkinsida</taxon>
        <taxon>Perkinsidae</taxon>
        <taxon>Perkinsus</taxon>
    </lineage>
</organism>
<comment type="caution">
    <text evidence="1">The sequence shown here is derived from an EMBL/GenBank/DDBJ whole genome shotgun (WGS) entry which is preliminary data.</text>
</comment>
<dbReference type="EMBL" id="JABANO010012820">
    <property type="protein sequence ID" value="KAF4741154.1"/>
    <property type="molecule type" value="Genomic_DNA"/>
</dbReference>
<accession>A0A7J6T7B7</accession>
<keyword evidence="2" id="KW-1185">Reference proteome</keyword>
<dbReference type="Proteomes" id="UP000553632">
    <property type="component" value="Unassembled WGS sequence"/>
</dbReference>
<reference evidence="1 2" key="1">
    <citation type="submission" date="2020-04" db="EMBL/GenBank/DDBJ databases">
        <title>Perkinsus olseni comparative genomics.</title>
        <authorList>
            <person name="Bogema D.R."/>
        </authorList>
    </citation>
    <scope>NUCLEOTIDE SEQUENCE [LARGE SCALE GENOMIC DNA]</scope>
    <source>
        <strain evidence="1 2">ATCC PRA-207</strain>
    </source>
</reference>
<sequence length="66" mass="7308">LYSQPTGRCYSSRGKATFFVLMPLFKFESFLFLRKSFSGSVGYTGEFAPQSVRRAAIALPSSMGLD</sequence>
<name>A0A7J6T7B7_PEROL</name>
<evidence type="ECO:0000313" key="1">
    <source>
        <dbReference type="EMBL" id="KAF4741154.1"/>
    </source>
</evidence>
<gene>
    <name evidence="1" type="ORF">FOZ63_024724</name>
</gene>
<dbReference type="AlphaFoldDB" id="A0A7J6T7B7"/>
<feature type="non-terminal residue" evidence="1">
    <location>
        <position position="1"/>
    </location>
</feature>